<dbReference type="Proteomes" id="UP000241462">
    <property type="component" value="Unassembled WGS sequence"/>
</dbReference>
<organism evidence="1 2">
    <name type="scientific">Coniella lustricola</name>
    <dbReference type="NCBI Taxonomy" id="2025994"/>
    <lineage>
        <taxon>Eukaryota</taxon>
        <taxon>Fungi</taxon>
        <taxon>Dikarya</taxon>
        <taxon>Ascomycota</taxon>
        <taxon>Pezizomycotina</taxon>
        <taxon>Sordariomycetes</taxon>
        <taxon>Sordariomycetidae</taxon>
        <taxon>Diaporthales</taxon>
        <taxon>Schizoparmaceae</taxon>
        <taxon>Coniella</taxon>
    </lineage>
</organism>
<evidence type="ECO:0000313" key="2">
    <source>
        <dbReference type="Proteomes" id="UP000241462"/>
    </source>
</evidence>
<accession>A0A2T3AJT1</accession>
<sequence>MCWIIVGTCGHQGNLGNLVGRIWFQPLYKSRILSRIKKQSRHSRNQGHQWIIVKEGPGCLSSSGFSRHSVEGEIGISNPAVLDMAIVPKMPVQANNKSFQQRSAESPPCLAIVLFDLSEKEETKNGQGFEKDPSRYNETKPLRSFRRGRSQLCVGEYTHTDTDTSTPRKFMPCS</sequence>
<dbReference type="EMBL" id="KZ678381">
    <property type="protein sequence ID" value="PSS00837.1"/>
    <property type="molecule type" value="Genomic_DNA"/>
</dbReference>
<gene>
    <name evidence="1" type="ORF">BD289DRAFT_8774</name>
</gene>
<reference evidence="1 2" key="1">
    <citation type="journal article" date="2018" name="Mycol. Prog.">
        <title>Coniella lustricola, a new species from submerged detritus.</title>
        <authorList>
            <person name="Raudabaugh D.B."/>
            <person name="Iturriaga T."/>
            <person name="Carver A."/>
            <person name="Mondo S."/>
            <person name="Pangilinan J."/>
            <person name="Lipzen A."/>
            <person name="He G."/>
            <person name="Amirebrahimi M."/>
            <person name="Grigoriev I.V."/>
            <person name="Miller A.N."/>
        </authorList>
    </citation>
    <scope>NUCLEOTIDE SEQUENCE [LARGE SCALE GENOMIC DNA]</scope>
    <source>
        <strain evidence="1 2">B22-T-1</strain>
    </source>
</reference>
<keyword evidence="2" id="KW-1185">Reference proteome</keyword>
<evidence type="ECO:0000313" key="1">
    <source>
        <dbReference type="EMBL" id="PSS00837.1"/>
    </source>
</evidence>
<protein>
    <submittedName>
        <fullName evidence="1">Uncharacterized protein</fullName>
    </submittedName>
</protein>
<dbReference type="AlphaFoldDB" id="A0A2T3AJT1"/>
<dbReference type="InParanoid" id="A0A2T3AJT1"/>
<proteinExistence type="predicted"/>
<name>A0A2T3AJT1_9PEZI</name>